<evidence type="ECO:0000256" key="2">
    <source>
        <dbReference type="ARBA" id="ARBA00023136"/>
    </source>
</evidence>
<organism evidence="6 7">
    <name type="scientific">Armillaria ostoyae</name>
    <name type="common">Armillaria root rot fungus</name>
    <dbReference type="NCBI Taxonomy" id="47428"/>
    <lineage>
        <taxon>Eukaryota</taxon>
        <taxon>Fungi</taxon>
        <taxon>Dikarya</taxon>
        <taxon>Basidiomycota</taxon>
        <taxon>Agaricomycotina</taxon>
        <taxon>Agaricomycetes</taxon>
        <taxon>Agaricomycetidae</taxon>
        <taxon>Agaricales</taxon>
        <taxon>Marasmiineae</taxon>
        <taxon>Physalacriaceae</taxon>
        <taxon>Armillaria</taxon>
    </lineage>
</organism>
<evidence type="ECO:0000313" key="6">
    <source>
        <dbReference type="EMBL" id="SJL05778.1"/>
    </source>
</evidence>
<evidence type="ECO:0000313" key="7">
    <source>
        <dbReference type="Proteomes" id="UP000219338"/>
    </source>
</evidence>
<feature type="transmembrane region" description="Helical" evidence="5">
    <location>
        <begin position="142"/>
        <end position="159"/>
    </location>
</feature>
<keyword evidence="7" id="KW-1185">Reference proteome</keyword>
<sequence length="250" mass="27728">MSTIASQVVFHPAVSQSLKFGNTTLGRDKTYRSIQYFARFYTWYLLSRGEKDAAVPWNALKTHLGTARKLLRLGKPMENLQAALRAVFSSSSSAPEQITTIARQIAYFGYLSLDSLVWANSIKFSQFKSETAQKIQRLSNRFWFTGIVFGLLNGIIKMLRIHKELSALKKVKSVGEKDLGTEADYSTKATALKASHAATLHQLTLDSLDIWIPATGLGLTNLNDGVLGIFGLITSLMAARKHWNSVNGKK</sequence>
<dbReference type="InterPro" id="IPR008733">
    <property type="entry name" value="PEX11"/>
</dbReference>
<dbReference type="AlphaFoldDB" id="A0A284RAN4"/>
<dbReference type="EMBL" id="FUEG01000006">
    <property type="protein sequence ID" value="SJL05778.1"/>
    <property type="molecule type" value="Genomic_DNA"/>
</dbReference>
<dbReference type="Proteomes" id="UP000219338">
    <property type="component" value="Unassembled WGS sequence"/>
</dbReference>
<dbReference type="PANTHER" id="PTHR12652">
    <property type="entry name" value="PEROXISOMAL BIOGENESIS FACTOR 11"/>
    <property type="match status" value="1"/>
</dbReference>
<evidence type="ECO:0000256" key="3">
    <source>
        <dbReference type="ARBA" id="ARBA00023140"/>
    </source>
</evidence>
<dbReference type="PANTHER" id="PTHR12652:SF50">
    <property type="entry name" value="PEROXIN 11"/>
    <property type="match status" value="1"/>
</dbReference>
<keyword evidence="1" id="KW-0962">Peroxisome biogenesis</keyword>
<keyword evidence="5" id="KW-0812">Transmembrane</keyword>
<keyword evidence="2 5" id="KW-0472">Membrane</keyword>
<dbReference type="OMA" id="AYHPTVA"/>
<accession>A0A284RAN4</accession>
<dbReference type="OrthoDB" id="411017at2759"/>
<dbReference type="Pfam" id="PF05648">
    <property type="entry name" value="PEX11"/>
    <property type="match status" value="1"/>
</dbReference>
<proteinExistence type="predicted"/>
<keyword evidence="3" id="KW-0576">Peroxisome</keyword>
<name>A0A284RAN4_ARMOS</name>
<gene>
    <name evidence="6" type="ORF">ARMOST_09114</name>
</gene>
<dbReference type="STRING" id="47428.A0A284RAN4"/>
<evidence type="ECO:0000256" key="5">
    <source>
        <dbReference type="SAM" id="Phobius"/>
    </source>
</evidence>
<keyword evidence="5" id="KW-1133">Transmembrane helix</keyword>
<evidence type="ECO:0000256" key="4">
    <source>
        <dbReference type="ARBA" id="ARBA00046271"/>
    </source>
</evidence>
<protein>
    <submittedName>
        <fullName evidence="6">Related to peroxin-11</fullName>
    </submittedName>
</protein>
<evidence type="ECO:0000256" key="1">
    <source>
        <dbReference type="ARBA" id="ARBA00022593"/>
    </source>
</evidence>
<comment type="subcellular location">
    <subcellularLocation>
        <location evidence="4">Peroxisome membrane</location>
    </subcellularLocation>
</comment>
<dbReference type="GO" id="GO:0005778">
    <property type="term" value="C:peroxisomal membrane"/>
    <property type="evidence" value="ECO:0007669"/>
    <property type="project" value="UniProtKB-SubCell"/>
</dbReference>
<reference evidence="7" key="1">
    <citation type="journal article" date="2017" name="Nat. Ecol. Evol.">
        <title>Genome expansion and lineage-specific genetic innovations in the forest pathogenic fungi Armillaria.</title>
        <authorList>
            <person name="Sipos G."/>
            <person name="Prasanna A.N."/>
            <person name="Walter M.C."/>
            <person name="O'Connor E."/>
            <person name="Balint B."/>
            <person name="Krizsan K."/>
            <person name="Kiss B."/>
            <person name="Hess J."/>
            <person name="Varga T."/>
            <person name="Slot J."/>
            <person name="Riley R."/>
            <person name="Boka B."/>
            <person name="Rigling D."/>
            <person name="Barry K."/>
            <person name="Lee J."/>
            <person name="Mihaltcheva S."/>
            <person name="LaButti K."/>
            <person name="Lipzen A."/>
            <person name="Waldron R."/>
            <person name="Moloney N.M."/>
            <person name="Sperisen C."/>
            <person name="Kredics L."/>
            <person name="Vagvoelgyi C."/>
            <person name="Patrignani A."/>
            <person name="Fitzpatrick D."/>
            <person name="Nagy I."/>
            <person name="Doyle S."/>
            <person name="Anderson J.B."/>
            <person name="Grigoriev I.V."/>
            <person name="Gueldener U."/>
            <person name="Muensterkoetter M."/>
            <person name="Nagy L.G."/>
        </authorList>
    </citation>
    <scope>NUCLEOTIDE SEQUENCE [LARGE SCALE GENOMIC DNA]</scope>
    <source>
        <strain evidence="7">C18/9</strain>
    </source>
</reference>
<dbReference type="GO" id="GO:0016559">
    <property type="term" value="P:peroxisome fission"/>
    <property type="evidence" value="ECO:0007669"/>
    <property type="project" value="InterPro"/>
</dbReference>